<feature type="compositionally biased region" description="Acidic residues" evidence="1">
    <location>
        <begin position="59"/>
        <end position="71"/>
    </location>
</feature>
<name>A0A139HS52_9PEZI</name>
<evidence type="ECO:0000313" key="3">
    <source>
        <dbReference type="Proteomes" id="UP000070133"/>
    </source>
</evidence>
<keyword evidence="3" id="KW-1185">Reference proteome</keyword>
<dbReference type="OrthoDB" id="309640at2759"/>
<dbReference type="Proteomes" id="UP000070133">
    <property type="component" value="Unassembled WGS sequence"/>
</dbReference>
<protein>
    <submittedName>
        <fullName evidence="2">Uncharacterized protein</fullName>
    </submittedName>
</protein>
<proteinExistence type="predicted"/>
<dbReference type="AlphaFoldDB" id="A0A139HS52"/>
<gene>
    <name evidence="2" type="ORF">AC578_8417</name>
</gene>
<evidence type="ECO:0000256" key="1">
    <source>
        <dbReference type="SAM" id="MobiDB-lite"/>
    </source>
</evidence>
<reference evidence="2 3" key="1">
    <citation type="submission" date="2015-07" db="EMBL/GenBank/DDBJ databases">
        <title>Comparative genomics of the Sigatoka disease complex on banana suggests a link between parallel evolutionary changes in Pseudocercospora fijiensis and Pseudocercospora eumusae and increased virulence on the banana host.</title>
        <authorList>
            <person name="Chang T.-C."/>
            <person name="Salvucci A."/>
            <person name="Crous P.W."/>
            <person name="Stergiopoulos I."/>
        </authorList>
    </citation>
    <scope>NUCLEOTIDE SEQUENCE [LARGE SCALE GENOMIC DNA]</scope>
    <source>
        <strain evidence="2 3">CBS 114824</strain>
    </source>
</reference>
<evidence type="ECO:0000313" key="2">
    <source>
        <dbReference type="EMBL" id="KXT05223.1"/>
    </source>
</evidence>
<comment type="caution">
    <text evidence="2">The sequence shown here is derived from an EMBL/GenBank/DDBJ whole genome shotgun (WGS) entry which is preliminary data.</text>
</comment>
<organism evidence="2 3">
    <name type="scientific">Pseudocercospora eumusae</name>
    <dbReference type="NCBI Taxonomy" id="321146"/>
    <lineage>
        <taxon>Eukaryota</taxon>
        <taxon>Fungi</taxon>
        <taxon>Dikarya</taxon>
        <taxon>Ascomycota</taxon>
        <taxon>Pezizomycotina</taxon>
        <taxon>Dothideomycetes</taxon>
        <taxon>Dothideomycetidae</taxon>
        <taxon>Mycosphaerellales</taxon>
        <taxon>Mycosphaerellaceae</taxon>
        <taxon>Pseudocercospora</taxon>
    </lineage>
</organism>
<dbReference type="EMBL" id="LFZN01000014">
    <property type="protein sequence ID" value="KXT05223.1"/>
    <property type="molecule type" value="Genomic_DNA"/>
</dbReference>
<feature type="region of interest" description="Disordered" evidence="1">
    <location>
        <begin position="47"/>
        <end position="71"/>
    </location>
</feature>
<accession>A0A139HS52</accession>
<sequence length="71" mass="7878">MKLAIHRVFHAFQGRSLEILRATDFNLPTTTTCNPLITAINTFSNTPTLNMGAPGGRDDPDDGYHEDDDMK</sequence>